<protein>
    <submittedName>
        <fullName evidence="2">Uncharacterized protein</fullName>
    </submittedName>
</protein>
<evidence type="ECO:0000256" key="1">
    <source>
        <dbReference type="SAM" id="MobiDB-lite"/>
    </source>
</evidence>
<dbReference type="AlphaFoldDB" id="A0A1Y3EHH7"/>
<comment type="caution">
    <text evidence="2">The sequence shown here is derived from an EMBL/GenBank/DDBJ whole genome shotgun (WGS) entry which is preliminary data.</text>
</comment>
<gene>
    <name evidence="2" type="ORF">D917_00285</name>
</gene>
<evidence type="ECO:0000313" key="2">
    <source>
        <dbReference type="EMBL" id="OUC42578.1"/>
    </source>
</evidence>
<organism evidence="2 3">
    <name type="scientific">Trichinella nativa</name>
    <dbReference type="NCBI Taxonomy" id="6335"/>
    <lineage>
        <taxon>Eukaryota</taxon>
        <taxon>Metazoa</taxon>
        <taxon>Ecdysozoa</taxon>
        <taxon>Nematoda</taxon>
        <taxon>Enoplea</taxon>
        <taxon>Dorylaimia</taxon>
        <taxon>Trichinellida</taxon>
        <taxon>Trichinellidae</taxon>
        <taxon>Trichinella</taxon>
    </lineage>
</organism>
<name>A0A1Y3EHH7_9BILA</name>
<evidence type="ECO:0000313" key="3">
    <source>
        <dbReference type="Proteomes" id="UP000243006"/>
    </source>
</evidence>
<dbReference type="Proteomes" id="UP000243006">
    <property type="component" value="Unassembled WGS sequence"/>
</dbReference>
<sequence length="112" mass="12439">MQSQRAPQLASAAVSPRQTGAADVPSEHRAALVQYYTDAEVNDVRVCPSVRRAVIRTAAPEGMPPPERAANSVLLLQSKSGRCLDAVKLLIYQAIWSAWKKRWKLPNAKSWW</sequence>
<accession>A0A1Y3EHH7</accession>
<reference evidence="2 3" key="1">
    <citation type="submission" date="2015-04" db="EMBL/GenBank/DDBJ databases">
        <title>Draft genome of the roundworm Trichinella nativa.</title>
        <authorList>
            <person name="Mitreva M."/>
        </authorList>
    </citation>
    <scope>NUCLEOTIDE SEQUENCE [LARGE SCALE GENOMIC DNA]</scope>
    <source>
        <strain evidence="2 3">ISS45</strain>
    </source>
</reference>
<proteinExistence type="predicted"/>
<feature type="region of interest" description="Disordered" evidence="1">
    <location>
        <begin position="1"/>
        <end position="25"/>
    </location>
</feature>
<dbReference type="EMBL" id="LVZM01017353">
    <property type="protein sequence ID" value="OUC42578.1"/>
    <property type="molecule type" value="Genomic_DNA"/>
</dbReference>